<dbReference type="EMBL" id="JADJEV010000004">
    <property type="protein sequence ID" value="MBK6974247.1"/>
    <property type="molecule type" value="Genomic_DNA"/>
</dbReference>
<dbReference type="AlphaFoldDB" id="A0A9D7E5L2"/>
<sequence>MGRARDGSVIELDDPPAFDYGERVRSKKVVRNDGTFPGKEIGEILVTKGDVGYVTSIGSFLQQFYIYGVEWIDRGYRVGMKRRELESLDQPGEDDGLN</sequence>
<name>A0A9D7E5L2_9PROT</name>
<keyword evidence="2" id="KW-0535">Nitrogen fixation</keyword>
<gene>
    <name evidence="3" type="ORF">IPH26_15315</name>
</gene>
<dbReference type="InterPro" id="IPR007415">
    <property type="entry name" value="Nitrogenase_MoFe_mat_NifZ"/>
</dbReference>
<evidence type="ECO:0000256" key="1">
    <source>
        <dbReference type="ARBA" id="ARBA00008027"/>
    </source>
</evidence>
<organism evidence="3 4">
    <name type="scientific">Candidatus Methylophosphatis roskildensis</name>
    <dbReference type="NCBI Taxonomy" id="2899263"/>
    <lineage>
        <taxon>Bacteria</taxon>
        <taxon>Pseudomonadati</taxon>
        <taxon>Pseudomonadota</taxon>
        <taxon>Betaproteobacteria</taxon>
        <taxon>Nitrosomonadales</taxon>
        <taxon>Sterolibacteriaceae</taxon>
        <taxon>Candidatus Methylophosphatis</taxon>
    </lineage>
</organism>
<comment type="caution">
    <text evidence="3">The sequence shown here is derived from an EMBL/GenBank/DDBJ whole genome shotgun (WGS) entry which is preliminary data.</text>
</comment>
<evidence type="ECO:0000313" key="3">
    <source>
        <dbReference type="EMBL" id="MBK6974247.1"/>
    </source>
</evidence>
<evidence type="ECO:0000313" key="4">
    <source>
        <dbReference type="Proteomes" id="UP000807785"/>
    </source>
</evidence>
<evidence type="ECO:0000256" key="2">
    <source>
        <dbReference type="ARBA" id="ARBA00023231"/>
    </source>
</evidence>
<proteinExistence type="inferred from homology"/>
<dbReference type="GO" id="GO:0009399">
    <property type="term" value="P:nitrogen fixation"/>
    <property type="evidence" value="ECO:0007669"/>
    <property type="project" value="InterPro"/>
</dbReference>
<dbReference type="Pfam" id="PF04319">
    <property type="entry name" value="NifZ"/>
    <property type="match status" value="1"/>
</dbReference>
<accession>A0A9D7E5L2</accession>
<reference evidence="4" key="1">
    <citation type="journal article" date="2021" name="Nat. Commun.">
        <title>Connecting structure to function with the recovery of over 1000 high-quality metagenome-assembled genomes from activated sludge using long-read sequencing.</title>
        <authorList>
            <person name="Singleton C.M."/>
            <person name="Petriglieri F."/>
            <person name="Kristensen J.M."/>
            <person name="Kirkegaard R.H."/>
            <person name="Michaelsen T.Y."/>
            <person name="Andersen M.H."/>
            <person name="Kondrotaite Z."/>
            <person name="Karst S.M."/>
            <person name="Dueholm M.S."/>
            <person name="Nielsen P.H."/>
            <person name="Albertsen M."/>
        </authorList>
    </citation>
    <scope>NUCLEOTIDE SEQUENCE [LARGE SCALE GENOMIC DNA]</scope>
</reference>
<comment type="similarity">
    <text evidence="1">Belongs to the NifZ family.</text>
</comment>
<protein>
    <submittedName>
        <fullName evidence="3">Nitrogen fixation protein NifZ</fullName>
    </submittedName>
</protein>
<dbReference type="Proteomes" id="UP000807785">
    <property type="component" value="Unassembled WGS sequence"/>
</dbReference>